<dbReference type="InterPro" id="IPR027417">
    <property type="entry name" value="P-loop_NTPase"/>
</dbReference>
<evidence type="ECO:0000313" key="1">
    <source>
        <dbReference type="EMBL" id="GMK55263.1"/>
    </source>
</evidence>
<reference evidence="1" key="2">
    <citation type="submission" date="2023-06" db="EMBL/GenBank/DDBJ databases">
        <authorList>
            <person name="Kobayashi Y."/>
            <person name="Kayamori A."/>
            <person name="Aoki K."/>
            <person name="Shiwa Y."/>
            <person name="Fujita N."/>
            <person name="Sugita T."/>
            <person name="Iwasaki W."/>
            <person name="Tanaka N."/>
            <person name="Takashima M."/>
        </authorList>
    </citation>
    <scope>NUCLEOTIDE SEQUENCE</scope>
    <source>
        <strain evidence="1">HIS016</strain>
    </source>
</reference>
<gene>
    <name evidence="1" type="ORF">CspeluHIS016_0203190</name>
</gene>
<proteinExistence type="predicted"/>
<protein>
    <recommendedName>
        <fullName evidence="3">P-loop containing nucleoside triphosphate hydrolase protein</fullName>
    </recommendedName>
</protein>
<dbReference type="AlphaFoldDB" id="A0AAD3TRC3"/>
<organism evidence="1 2">
    <name type="scientific">Cutaneotrichosporon spelunceum</name>
    <dbReference type="NCBI Taxonomy" id="1672016"/>
    <lineage>
        <taxon>Eukaryota</taxon>
        <taxon>Fungi</taxon>
        <taxon>Dikarya</taxon>
        <taxon>Basidiomycota</taxon>
        <taxon>Agaricomycotina</taxon>
        <taxon>Tremellomycetes</taxon>
        <taxon>Trichosporonales</taxon>
        <taxon>Trichosporonaceae</taxon>
        <taxon>Cutaneotrichosporon</taxon>
    </lineage>
</organism>
<accession>A0AAD3TRC3</accession>
<dbReference type="Proteomes" id="UP001222932">
    <property type="component" value="Unassembled WGS sequence"/>
</dbReference>
<evidence type="ECO:0008006" key="3">
    <source>
        <dbReference type="Google" id="ProtNLM"/>
    </source>
</evidence>
<keyword evidence="2" id="KW-1185">Reference proteome</keyword>
<evidence type="ECO:0000313" key="2">
    <source>
        <dbReference type="Proteomes" id="UP001222932"/>
    </source>
</evidence>
<comment type="caution">
    <text evidence="1">The sequence shown here is derived from an EMBL/GenBank/DDBJ whole genome shotgun (WGS) entry which is preliminary data.</text>
</comment>
<dbReference type="Gene3D" id="3.40.50.300">
    <property type="entry name" value="P-loop containing nucleotide triphosphate hydrolases"/>
    <property type="match status" value="1"/>
</dbReference>
<dbReference type="SUPFAM" id="SSF52540">
    <property type="entry name" value="P-loop containing nucleoside triphosphate hydrolases"/>
    <property type="match status" value="1"/>
</dbReference>
<dbReference type="EMBL" id="BTCM01000002">
    <property type="protein sequence ID" value="GMK55263.1"/>
    <property type="molecule type" value="Genomic_DNA"/>
</dbReference>
<name>A0AAD3TRC3_9TREE</name>
<reference evidence="1" key="1">
    <citation type="journal article" date="2023" name="BMC Genomics">
        <title>Chromosome-level genome assemblies of Cutaneotrichosporon spp. (Trichosporonales, Basidiomycota) reveal imbalanced evolution between nucleotide sequences and chromosome synteny.</title>
        <authorList>
            <person name="Kobayashi Y."/>
            <person name="Kayamori A."/>
            <person name="Aoki K."/>
            <person name="Shiwa Y."/>
            <person name="Matsutani M."/>
            <person name="Fujita N."/>
            <person name="Sugita T."/>
            <person name="Iwasaki W."/>
            <person name="Tanaka N."/>
            <person name="Takashima M."/>
        </authorList>
    </citation>
    <scope>NUCLEOTIDE SEQUENCE</scope>
    <source>
        <strain evidence="1">HIS016</strain>
    </source>
</reference>
<sequence length="333" mass="34858">MTSTTDSLLAEVGTGTGAQLAMSVAYTTAPPGPTFLPELDALLLSARPHAGGSSLQRGDLVELTGASGSGKSTLLTFLLMTALLPPTLPETAVPLGGRGMRAALLSLPSHPPSRIARSMRAHIARCCAAATHSATPPEIDAVVDAALARLTVLRLRPRATPWTLALRRLLALEESPALIVADGLGDGYWPERWAEETRSAGRSVHDAGMRDIWDALTALRAQLGAVVIVTVQGLRPAGDRFKSHLPAPYPGPSDAGRKWPLSIHITLLGPARPLQLPAESTLAEALRARHQADVRTYHAVVRVPGGAGMVGTPAGARFSFGISEHGLVPFNAS</sequence>